<dbReference type="GO" id="GO:0006412">
    <property type="term" value="P:translation"/>
    <property type="evidence" value="ECO:0007669"/>
    <property type="project" value="InterPro"/>
</dbReference>
<geneLocation type="plastid" evidence="2"/>
<dbReference type="CDD" id="cd01425">
    <property type="entry name" value="RPS2"/>
    <property type="match status" value="1"/>
</dbReference>
<dbReference type="InterPro" id="IPR023591">
    <property type="entry name" value="Ribosomal_uS2_flav_dom_sf"/>
</dbReference>
<evidence type="ECO:0000313" key="2">
    <source>
        <dbReference type="EMBL" id="BBC77437.1"/>
    </source>
</evidence>
<sequence length="234" mass="28006">MKKNFLHFLKTKMYLGYPSRFWNPKMISFMYSKNKNYYIIDFYKFVLYLNKTIQYLKKITKKKKKVLFVGTSKKLKNFIAAEAKRSDSYFVNYRWLGGLLTNWPTIKSQIDYLNYLENLEKNRSYENLTKKEIYIQRKKLIQLRRDFEGLKKMTKLPDVAIILDQKTDMTAILECKKLNIPIISILDSNDNPDLIDFPLPANLQSLQVIKFILKTLSNSIRKEEKEYSNRAFKK</sequence>
<dbReference type="GO" id="GO:0005763">
    <property type="term" value="C:mitochondrial small ribosomal subunit"/>
    <property type="evidence" value="ECO:0007669"/>
    <property type="project" value="TreeGrafter"/>
</dbReference>
<proteinExistence type="inferred from homology"/>
<keyword evidence="2" id="KW-0934">Plastid</keyword>
<dbReference type="NCBIfam" id="TIGR01011">
    <property type="entry name" value="rpsB_bact"/>
    <property type="match status" value="1"/>
</dbReference>
<dbReference type="PANTHER" id="PTHR12534:SF0">
    <property type="entry name" value="SMALL RIBOSOMAL SUBUNIT PROTEIN US2M"/>
    <property type="match status" value="1"/>
</dbReference>
<dbReference type="Pfam" id="PF00318">
    <property type="entry name" value="Ribosomal_S2"/>
    <property type="match status" value="1"/>
</dbReference>
<name>A0A2Z5ZAQ4_9STRA</name>
<dbReference type="PANTHER" id="PTHR12534">
    <property type="entry name" value="30S RIBOSOMAL PROTEIN S2 PROKARYOTIC AND ORGANELLAR"/>
    <property type="match status" value="1"/>
</dbReference>
<dbReference type="EMBL" id="AP018504">
    <property type="protein sequence ID" value="BBC77437.1"/>
    <property type="molecule type" value="Genomic_DNA"/>
</dbReference>
<dbReference type="PRINTS" id="PR00395">
    <property type="entry name" value="RIBOSOMALS2"/>
</dbReference>
<dbReference type="SUPFAM" id="SSF52313">
    <property type="entry name" value="Ribosomal protein S2"/>
    <property type="match status" value="1"/>
</dbReference>
<dbReference type="Gene3D" id="3.40.50.10490">
    <property type="entry name" value="Glucose-6-phosphate isomerase like protein, domain 1"/>
    <property type="match status" value="1"/>
</dbReference>
<evidence type="ECO:0000256" key="1">
    <source>
        <dbReference type="ARBA" id="ARBA00006242"/>
    </source>
</evidence>
<reference evidence="2" key="1">
    <citation type="submission" date="2018-02" db="EMBL/GenBank/DDBJ databases">
        <title>Evolution and diversity of non-photosynthetic diatom plastid genomes.</title>
        <authorList>
            <person name="Kamikawa R."/>
            <person name="Ishii K."/>
        </authorList>
    </citation>
    <scope>NUCLEOTIDE SEQUENCE</scope>
    <source>
        <strain evidence="2">PL3-2</strain>
    </source>
</reference>
<gene>
    <name evidence="2" type="primary">rps2</name>
</gene>
<protein>
    <submittedName>
        <fullName evidence="2">Ribosomal protein S2</fullName>
    </submittedName>
</protein>
<dbReference type="AlphaFoldDB" id="A0A2Z5ZAQ4"/>
<dbReference type="Gene3D" id="1.10.287.610">
    <property type="entry name" value="Helix hairpin bin"/>
    <property type="match status" value="1"/>
</dbReference>
<comment type="similarity">
    <text evidence="1">Belongs to the universal ribosomal protein uS2 family.</text>
</comment>
<dbReference type="HAMAP" id="MF_00291_B">
    <property type="entry name" value="Ribosomal_uS2_B"/>
    <property type="match status" value="1"/>
</dbReference>
<keyword evidence="2" id="KW-0689">Ribosomal protein</keyword>
<dbReference type="InterPro" id="IPR001865">
    <property type="entry name" value="Ribosomal_uS2"/>
</dbReference>
<keyword evidence="2" id="KW-0687">Ribonucleoprotein</keyword>
<organism evidence="2">
    <name type="scientific">Nitzschia sp. PL3-2</name>
    <dbReference type="NCBI Taxonomy" id="2083271"/>
    <lineage>
        <taxon>Eukaryota</taxon>
        <taxon>Sar</taxon>
        <taxon>Stramenopiles</taxon>
        <taxon>Ochrophyta</taxon>
        <taxon>Bacillariophyta</taxon>
        <taxon>Bacillariophyceae</taxon>
        <taxon>Bacillariophycidae</taxon>
        <taxon>Bacillariales</taxon>
        <taxon>Bacillariaceae</taxon>
        <taxon>Nitzschia</taxon>
    </lineage>
</organism>
<dbReference type="InterPro" id="IPR005706">
    <property type="entry name" value="Ribosomal_uS2_bac/mit/plastid"/>
</dbReference>
<dbReference type="GO" id="GO:0003735">
    <property type="term" value="F:structural constituent of ribosome"/>
    <property type="evidence" value="ECO:0007669"/>
    <property type="project" value="InterPro"/>
</dbReference>
<accession>A0A2Z5ZAQ4</accession>